<dbReference type="EMBL" id="JBHRYC010000026">
    <property type="protein sequence ID" value="MFC3636890.1"/>
    <property type="molecule type" value="Genomic_DNA"/>
</dbReference>
<dbReference type="CDD" id="cd05388">
    <property type="entry name" value="CobB_N"/>
    <property type="match status" value="1"/>
</dbReference>
<keyword evidence="5 9" id="KW-0547">Nucleotide-binding</keyword>
<dbReference type="Pfam" id="PF01656">
    <property type="entry name" value="CbiA"/>
    <property type="match status" value="1"/>
</dbReference>
<name>A0ABV7UEQ5_9HYPH</name>
<comment type="miscellaneous">
    <text evidence="9">The a and c carboxylates of hydrogenobyrinate are activated for nucleophilic attack via formation of a phosphorylated intermediate by ATP. CobB catalyzes first the amidation of the c-carboxylate, and then that of the a-carboxylate.</text>
</comment>
<evidence type="ECO:0000256" key="6">
    <source>
        <dbReference type="ARBA" id="ARBA00022840"/>
    </source>
</evidence>
<dbReference type="NCBIfam" id="NF002204">
    <property type="entry name" value="PRK01077.1"/>
    <property type="match status" value="1"/>
</dbReference>
<comment type="cofactor">
    <cofactor evidence="1 9">
        <name>Mg(2+)</name>
        <dbReference type="ChEBI" id="CHEBI:18420"/>
    </cofactor>
</comment>
<dbReference type="InterPro" id="IPR004484">
    <property type="entry name" value="CbiA/CobB_synth"/>
</dbReference>
<comment type="similarity">
    <text evidence="9">Belongs to the CobB/CbiA family.</text>
</comment>
<keyword evidence="13" id="KW-1185">Reference proteome</keyword>
<dbReference type="InterPro" id="IPR027417">
    <property type="entry name" value="P-loop_NTPase"/>
</dbReference>
<protein>
    <recommendedName>
        <fullName evidence="9">Hydrogenobyrinate a,c-diamide synthase</fullName>
        <ecNumber evidence="9">6.3.5.9</ecNumber>
    </recommendedName>
    <alternativeName>
        <fullName evidence="9">Hydrogenobyrinic acid a,c-diamide synthase</fullName>
    </alternativeName>
</protein>
<dbReference type="RefSeq" id="WP_191318171.1">
    <property type="nucleotide sequence ID" value="NZ_BNCG01000002.1"/>
</dbReference>
<evidence type="ECO:0000256" key="8">
    <source>
        <dbReference type="ARBA" id="ARBA00022962"/>
    </source>
</evidence>
<sequence>MRQGVRPPGQPRGLIVGAARSGSGKTSVAIGLLRALKRRGLNVRAAKSGPDYIDPEFHRAATGHPGVNLDSWAMEPVLLRDLLARQGDGADLVIVESAMGLFDGVDAAPGRSGAAADLARIYGLPTLLVLDISGQSQTAGAIAHGFATHDPAVRIGGVVLNQVASERHEAVVRPAIERLGLPVVGVIRRNPEISLPERHLGLVQAGEHTALEAFIDQMADVIEASVDLDAVLALAGPIATGDREAPPSWLPQAASSLPPPGQRIAIARDAAFSFIYPHVLQGWRDAGADIALFSPLADEAPDAASDVCWLPGGYPELHAGRLAAASRFMDGLRRFAETRPVHGECGGYMVLGAALEDAGGVTHPMAGLLGHVTSYARRRMNLGYREARLLADSPVGAAGDVIRGHEFHYSRLVSAGDDAPLAQLADSQGRDLGPSGGRRGHVTGCYFHAIARHSV</sequence>
<comment type="pathway">
    <text evidence="9">Cofactor biosynthesis; adenosylcobalamin biosynthesis; cob(II)yrinate a,c-diamide from precorrin-2 (aerobic route): step 9/10.</text>
</comment>
<dbReference type="Gene3D" id="3.40.50.300">
    <property type="entry name" value="P-loop containing nucleotide triphosphate hydrolases"/>
    <property type="match status" value="1"/>
</dbReference>
<dbReference type="NCBIfam" id="TIGR00379">
    <property type="entry name" value="cobB"/>
    <property type="match status" value="1"/>
</dbReference>
<dbReference type="PANTHER" id="PTHR43873">
    <property type="entry name" value="COBYRINATE A,C-DIAMIDE SYNTHASE"/>
    <property type="match status" value="1"/>
</dbReference>
<accession>A0ABV7UEQ5</accession>
<evidence type="ECO:0000256" key="7">
    <source>
        <dbReference type="ARBA" id="ARBA00022842"/>
    </source>
</evidence>
<evidence type="ECO:0000259" key="10">
    <source>
        <dbReference type="Pfam" id="PF01656"/>
    </source>
</evidence>
<evidence type="ECO:0000259" key="11">
    <source>
        <dbReference type="Pfam" id="PF07685"/>
    </source>
</evidence>
<gene>
    <name evidence="9" type="primary">cobB</name>
    <name evidence="12" type="ORF">ACFONL_05760</name>
</gene>
<feature type="active site" description="Nucleophile" evidence="9">
    <location>
        <position position="345"/>
    </location>
</feature>
<keyword evidence="8 9" id="KW-0315">Glutamine amidotransferase</keyword>
<organism evidence="12 13">
    <name type="scientific">Camelimonas fluminis</name>
    <dbReference type="NCBI Taxonomy" id="1576911"/>
    <lineage>
        <taxon>Bacteria</taxon>
        <taxon>Pseudomonadati</taxon>
        <taxon>Pseudomonadota</taxon>
        <taxon>Alphaproteobacteria</taxon>
        <taxon>Hyphomicrobiales</taxon>
        <taxon>Chelatococcaceae</taxon>
        <taxon>Camelimonas</taxon>
    </lineage>
</organism>
<dbReference type="Proteomes" id="UP001595704">
    <property type="component" value="Unassembled WGS sequence"/>
</dbReference>
<keyword evidence="6 9" id="KW-0067">ATP-binding</keyword>
<evidence type="ECO:0000313" key="13">
    <source>
        <dbReference type="Proteomes" id="UP001595704"/>
    </source>
</evidence>
<keyword evidence="7 9" id="KW-0460">Magnesium</keyword>
<dbReference type="PANTHER" id="PTHR43873:SF1">
    <property type="entry name" value="COBYRINATE A,C-DIAMIDE SYNTHASE"/>
    <property type="match status" value="1"/>
</dbReference>
<comment type="function">
    <text evidence="9">Catalyzes the ATP-dependent amidation of the two carboxylate groups at positions a and c of hydrogenobyrinate, using either L-glutamine or ammonia as the nitrogen source.</text>
</comment>
<evidence type="ECO:0000256" key="3">
    <source>
        <dbReference type="ARBA" id="ARBA00022573"/>
    </source>
</evidence>
<comment type="similarity">
    <text evidence="2">Belongs to the CobB/CobQ family. CobQ subfamily.</text>
</comment>
<dbReference type="Pfam" id="PF07685">
    <property type="entry name" value="GATase_3"/>
    <property type="match status" value="1"/>
</dbReference>
<dbReference type="InterPro" id="IPR002586">
    <property type="entry name" value="CobQ/CobB/MinD/ParA_Nub-bd_dom"/>
</dbReference>
<dbReference type="SUPFAM" id="SSF52540">
    <property type="entry name" value="P-loop containing nucleoside triphosphate hydrolases"/>
    <property type="match status" value="1"/>
</dbReference>
<feature type="site" description="Increases nucleophilicity of active site Cys" evidence="9">
    <location>
        <position position="448"/>
    </location>
</feature>
<feature type="domain" description="CobB/CobQ-like glutamine amidotransferase" evidence="11">
    <location>
        <begin position="263"/>
        <end position="452"/>
    </location>
</feature>
<dbReference type="PROSITE" id="PS51274">
    <property type="entry name" value="GATASE_COBBQ"/>
    <property type="match status" value="1"/>
</dbReference>
<dbReference type="EC" id="6.3.5.9" evidence="9"/>
<comment type="domain">
    <text evidence="9">Comprises of two domains. The C-terminal domain contains the binding site for glutamine and catalyzes the hydrolysis of this substrate to glutamate and ammonia. The N-terminal domain is anticipated to bind ATP and hydrogenobyrinate and catalyzes the ultimate synthesis of the diamide product. The ammonia produced via the glutaminase domain is probably translocated to the adjacent domain via a molecular tunnel, where it reacts with an activated intermediate.</text>
</comment>
<reference evidence="13" key="1">
    <citation type="journal article" date="2019" name="Int. J. Syst. Evol. Microbiol.">
        <title>The Global Catalogue of Microorganisms (GCM) 10K type strain sequencing project: providing services to taxonomists for standard genome sequencing and annotation.</title>
        <authorList>
            <consortium name="The Broad Institute Genomics Platform"/>
            <consortium name="The Broad Institute Genome Sequencing Center for Infectious Disease"/>
            <person name="Wu L."/>
            <person name="Ma J."/>
        </authorList>
    </citation>
    <scope>NUCLEOTIDE SEQUENCE [LARGE SCALE GENOMIC DNA]</scope>
    <source>
        <strain evidence="13">KCTC 42282</strain>
    </source>
</reference>
<proteinExistence type="inferred from homology"/>
<dbReference type="InterPro" id="IPR011698">
    <property type="entry name" value="GATase_3"/>
</dbReference>
<keyword evidence="3 9" id="KW-0169">Cobalamin biosynthesis</keyword>
<comment type="caution">
    <text evidence="12">The sequence shown here is derived from an EMBL/GenBank/DDBJ whole genome shotgun (WGS) entry which is preliminary data.</text>
</comment>
<evidence type="ECO:0000256" key="2">
    <source>
        <dbReference type="ARBA" id="ARBA00006205"/>
    </source>
</evidence>
<dbReference type="SUPFAM" id="SSF52317">
    <property type="entry name" value="Class I glutamine amidotransferase-like"/>
    <property type="match status" value="1"/>
</dbReference>
<keyword evidence="4 9" id="KW-0436">Ligase</keyword>
<evidence type="ECO:0000256" key="4">
    <source>
        <dbReference type="ARBA" id="ARBA00022598"/>
    </source>
</evidence>
<evidence type="ECO:0000313" key="12">
    <source>
        <dbReference type="EMBL" id="MFC3636890.1"/>
    </source>
</evidence>
<evidence type="ECO:0000256" key="9">
    <source>
        <dbReference type="HAMAP-Rule" id="MF_00027"/>
    </source>
</evidence>
<dbReference type="InterPro" id="IPR029062">
    <property type="entry name" value="Class_I_gatase-like"/>
</dbReference>
<feature type="domain" description="CobQ/CobB/MinD/ParA nucleotide binding" evidence="10">
    <location>
        <begin position="17"/>
        <end position="200"/>
    </location>
</feature>
<evidence type="ECO:0000256" key="1">
    <source>
        <dbReference type="ARBA" id="ARBA00001946"/>
    </source>
</evidence>
<dbReference type="Gene3D" id="3.40.50.880">
    <property type="match status" value="1"/>
</dbReference>
<dbReference type="HAMAP" id="MF_00027">
    <property type="entry name" value="CobB_CbiA"/>
    <property type="match status" value="1"/>
</dbReference>
<comment type="catalytic activity">
    <reaction evidence="9">
        <text>hydrogenobyrinate + 2 L-glutamine + 2 ATP + 2 H2O = hydrogenobyrinate a,c-diamide + 2 L-glutamate + 2 ADP + 2 phosphate + 2 H(+)</text>
        <dbReference type="Rhea" id="RHEA:12544"/>
        <dbReference type="ChEBI" id="CHEBI:15377"/>
        <dbReference type="ChEBI" id="CHEBI:15378"/>
        <dbReference type="ChEBI" id="CHEBI:29985"/>
        <dbReference type="ChEBI" id="CHEBI:30616"/>
        <dbReference type="ChEBI" id="CHEBI:43474"/>
        <dbReference type="ChEBI" id="CHEBI:58359"/>
        <dbReference type="ChEBI" id="CHEBI:77873"/>
        <dbReference type="ChEBI" id="CHEBI:77874"/>
        <dbReference type="ChEBI" id="CHEBI:456216"/>
        <dbReference type="EC" id="6.3.5.9"/>
    </reaction>
</comment>
<evidence type="ECO:0000256" key="5">
    <source>
        <dbReference type="ARBA" id="ARBA00022741"/>
    </source>
</evidence>